<dbReference type="Gene3D" id="3.30.70.2650">
    <property type="match status" value="1"/>
</dbReference>
<accession>A0A1F5NJS1</accession>
<gene>
    <name evidence="2" type="ORF">A2751_02520</name>
</gene>
<organism evidence="2 3">
    <name type="scientific">Candidatus Doudnabacteria bacterium RIFCSPHIGHO2_01_FULL_46_14</name>
    <dbReference type="NCBI Taxonomy" id="1817824"/>
    <lineage>
        <taxon>Bacteria</taxon>
        <taxon>Candidatus Doudnaibacteriota</taxon>
    </lineage>
</organism>
<dbReference type="AlphaFoldDB" id="A0A1F5NJS1"/>
<dbReference type="Proteomes" id="UP000176864">
    <property type="component" value="Unassembled WGS sequence"/>
</dbReference>
<dbReference type="PANTHER" id="PTHR30319">
    <property type="entry name" value="PHENYLACETIC ACID REGULATOR-RELATED TRANSCRIPTIONAL REPRESSOR"/>
    <property type="match status" value="1"/>
</dbReference>
<evidence type="ECO:0000313" key="2">
    <source>
        <dbReference type="EMBL" id="OGE77895.1"/>
    </source>
</evidence>
<reference evidence="2 3" key="1">
    <citation type="journal article" date="2016" name="Nat. Commun.">
        <title>Thousands of microbial genomes shed light on interconnected biogeochemical processes in an aquifer system.</title>
        <authorList>
            <person name="Anantharaman K."/>
            <person name="Brown C.T."/>
            <person name="Hug L.A."/>
            <person name="Sharon I."/>
            <person name="Castelle C.J."/>
            <person name="Probst A.J."/>
            <person name="Thomas B.C."/>
            <person name="Singh A."/>
            <person name="Wilkins M.J."/>
            <person name="Karaoz U."/>
            <person name="Brodie E.L."/>
            <person name="Williams K.H."/>
            <person name="Hubbard S.S."/>
            <person name="Banfield J.F."/>
        </authorList>
    </citation>
    <scope>NUCLEOTIDE SEQUENCE [LARGE SCALE GENOMIC DNA]</scope>
</reference>
<comment type="caution">
    <text evidence="2">The sequence shown here is derived from an EMBL/GenBank/DDBJ whole genome shotgun (WGS) entry which is preliminary data.</text>
</comment>
<name>A0A1F5NJS1_9BACT</name>
<dbReference type="EMBL" id="MFEK01000016">
    <property type="protein sequence ID" value="OGE77895.1"/>
    <property type="molecule type" value="Genomic_DNA"/>
</dbReference>
<proteinExistence type="predicted"/>
<evidence type="ECO:0000313" key="3">
    <source>
        <dbReference type="Proteomes" id="UP000176864"/>
    </source>
</evidence>
<sequence>MNKTLKRILGGTGSLARDIIEYLREAHEMSAEVCFSTTFGARPGRAYYKRQSVYNTFSRLQKQGYLRKERRAGKKAVYKLPTVVRKELEAFERLTLKHRSSANWDRRWRLVSFDIPETQHKYRDTLRWKLKRLGLEKFQQSIWLTPYPLEDDFQQIIAEGGLQDCVFIIDTDRIPNEIKWRRCFQLTNYS</sequence>
<feature type="domain" description="Transcriptional repressor PaaX-like central Cas2-like" evidence="1">
    <location>
        <begin position="102"/>
        <end position="173"/>
    </location>
</feature>
<dbReference type="InterPro" id="IPR048846">
    <property type="entry name" value="PaaX-like_central"/>
</dbReference>
<dbReference type="PANTHER" id="PTHR30319:SF1">
    <property type="entry name" value="TRANSCRIPTIONAL REPRESSOR PAAX"/>
    <property type="match status" value="1"/>
</dbReference>
<dbReference type="STRING" id="1817824.A2751_02520"/>
<dbReference type="Pfam" id="PF20803">
    <property type="entry name" value="PaaX_M"/>
    <property type="match status" value="1"/>
</dbReference>
<evidence type="ECO:0000259" key="1">
    <source>
        <dbReference type="Pfam" id="PF20803"/>
    </source>
</evidence>
<protein>
    <recommendedName>
        <fullName evidence="1">Transcriptional repressor PaaX-like central Cas2-like domain-containing protein</fullName>
    </recommendedName>
</protein>
<dbReference type="GO" id="GO:0006351">
    <property type="term" value="P:DNA-templated transcription"/>
    <property type="evidence" value="ECO:0007669"/>
    <property type="project" value="TreeGrafter"/>
</dbReference>